<feature type="chain" id="PRO_5036319075" description="Secreted protein" evidence="1">
    <location>
        <begin position="21"/>
        <end position="75"/>
    </location>
</feature>
<keyword evidence="4" id="KW-1185">Reference proteome</keyword>
<evidence type="ECO:0000313" key="4">
    <source>
        <dbReference type="Proteomes" id="UP000006727"/>
    </source>
</evidence>
<gene>
    <name evidence="2" type="ORF">PHYPA_007727</name>
</gene>
<dbReference type="AlphaFoldDB" id="A0A2K1KJU4"/>
<name>A0A2K1KJU4_PHYPA</name>
<reference evidence="3" key="3">
    <citation type="submission" date="2020-12" db="UniProtKB">
        <authorList>
            <consortium name="EnsemblPlants"/>
        </authorList>
    </citation>
    <scope>IDENTIFICATION</scope>
</reference>
<feature type="signal peptide" evidence="1">
    <location>
        <begin position="1"/>
        <end position="20"/>
    </location>
</feature>
<protein>
    <recommendedName>
        <fullName evidence="5">Secreted protein</fullName>
    </recommendedName>
</protein>
<evidence type="ECO:0000313" key="3">
    <source>
        <dbReference type="EnsemblPlants" id="PAC:32955860.CDS.1"/>
    </source>
</evidence>
<reference evidence="2 4" key="1">
    <citation type="journal article" date="2008" name="Science">
        <title>The Physcomitrella genome reveals evolutionary insights into the conquest of land by plants.</title>
        <authorList>
            <person name="Rensing S."/>
            <person name="Lang D."/>
            <person name="Zimmer A."/>
            <person name="Terry A."/>
            <person name="Salamov A."/>
            <person name="Shapiro H."/>
            <person name="Nishiyama T."/>
            <person name="Perroud P.-F."/>
            <person name="Lindquist E."/>
            <person name="Kamisugi Y."/>
            <person name="Tanahashi T."/>
            <person name="Sakakibara K."/>
            <person name="Fujita T."/>
            <person name="Oishi K."/>
            <person name="Shin-I T."/>
            <person name="Kuroki Y."/>
            <person name="Toyoda A."/>
            <person name="Suzuki Y."/>
            <person name="Hashimoto A."/>
            <person name="Yamaguchi K."/>
            <person name="Sugano A."/>
            <person name="Kohara Y."/>
            <person name="Fujiyama A."/>
            <person name="Anterola A."/>
            <person name="Aoki S."/>
            <person name="Ashton N."/>
            <person name="Barbazuk W.B."/>
            <person name="Barker E."/>
            <person name="Bennetzen J."/>
            <person name="Bezanilla M."/>
            <person name="Blankenship R."/>
            <person name="Cho S.H."/>
            <person name="Dutcher S."/>
            <person name="Estelle M."/>
            <person name="Fawcett J.A."/>
            <person name="Gundlach H."/>
            <person name="Hanada K."/>
            <person name="Heyl A."/>
            <person name="Hicks K.A."/>
            <person name="Hugh J."/>
            <person name="Lohr M."/>
            <person name="Mayer K."/>
            <person name="Melkozernov A."/>
            <person name="Murata T."/>
            <person name="Nelson D."/>
            <person name="Pils B."/>
            <person name="Prigge M."/>
            <person name="Reiss B."/>
            <person name="Renner T."/>
            <person name="Rombauts S."/>
            <person name="Rushton P."/>
            <person name="Sanderfoot A."/>
            <person name="Schween G."/>
            <person name="Shiu S.-H."/>
            <person name="Stueber K."/>
            <person name="Theodoulou F.L."/>
            <person name="Tu H."/>
            <person name="Van de Peer Y."/>
            <person name="Verrier P.J."/>
            <person name="Waters E."/>
            <person name="Wood A."/>
            <person name="Yang L."/>
            <person name="Cove D."/>
            <person name="Cuming A."/>
            <person name="Hasebe M."/>
            <person name="Lucas S."/>
            <person name="Mishler D.B."/>
            <person name="Reski R."/>
            <person name="Grigoriev I."/>
            <person name="Quatrano R.S."/>
            <person name="Boore J.L."/>
        </authorList>
    </citation>
    <scope>NUCLEOTIDE SEQUENCE [LARGE SCALE GENOMIC DNA]</scope>
    <source>
        <strain evidence="3 4">cv. Gransden 2004</strain>
    </source>
</reference>
<evidence type="ECO:0000313" key="2">
    <source>
        <dbReference type="EMBL" id="PNR54051.1"/>
    </source>
</evidence>
<dbReference type="EMBL" id="ABEU02000005">
    <property type="protein sequence ID" value="PNR54051.1"/>
    <property type="molecule type" value="Genomic_DNA"/>
</dbReference>
<dbReference type="EnsemblPlants" id="Pp3c5_15570V3.1">
    <property type="protein sequence ID" value="PAC:32955860.CDS.1"/>
    <property type="gene ID" value="Pp3c5_15570"/>
</dbReference>
<proteinExistence type="predicted"/>
<accession>A0A2K1KJU4</accession>
<keyword evidence="1" id="KW-0732">Signal</keyword>
<sequence>MLVMLFIFFLVENLPYNCMASTLTNHIRHCQKIRAFCMWYDRAVVKSLQTVAVNFNNSTVQKFKSSTLHINPCRS</sequence>
<reference evidence="2 4" key="2">
    <citation type="journal article" date="2018" name="Plant J.">
        <title>The Physcomitrella patens chromosome-scale assembly reveals moss genome structure and evolution.</title>
        <authorList>
            <person name="Lang D."/>
            <person name="Ullrich K.K."/>
            <person name="Murat F."/>
            <person name="Fuchs J."/>
            <person name="Jenkins J."/>
            <person name="Haas F.B."/>
            <person name="Piednoel M."/>
            <person name="Gundlach H."/>
            <person name="Van Bel M."/>
            <person name="Meyberg R."/>
            <person name="Vives C."/>
            <person name="Morata J."/>
            <person name="Symeonidi A."/>
            <person name="Hiss M."/>
            <person name="Muchero W."/>
            <person name="Kamisugi Y."/>
            <person name="Saleh O."/>
            <person name="Blanc G."/>
            <person name="Decker E.L."/>
            <person name="van Gessel N."/>
            <person name="Grimwood J."/>
            <person name="Hayes R.D."/>
            <person name="Graham S.W."/>
            <person name="Gunter L.E."/>
            <person name="McDaniel S.F."/>
            <person name="Hoernstein S.N.W."/>
            <person name="Larsson A."/>
            <person name="Li F.W."/>
            <person name="Perroud P.F."/>
            <person name="Phillips J."/>
            <person name="Ranjan P."/>
            <person name="Rokshar D.S."/>
            <person name="Rothfels C.J."/>
            <person name="Schneider L."/>
            <person name="Shu S."/>
            <person name="Stevenson D.W."/>
            <person name="Thummler F."/>
            <person name="Tillich M."/>
            <person name="Villarreal Aguilar J.C."/>
            <person name="Widiez T."/>
            <person name="Wong G.K."/>
            <person name="Wymore A."/>
            <person name="Zhang Y."/>
            <person name="Zimmer A.D."/>
            <person name="Quatrano R.S."/>
            <person name="Mayer K.F.X."/>
            <person name="Goodstein D."/>
            <person name="Casacuberta J.M."/>
            <person name="Vandepoele K."/>
            <person name="Reski R."/>
            <person name="Cuming A.C."/>
            <person name="Tuskan G.A."/>
            <person name="Maumus F."/>
            <person name="Salse J."/>
            <person name="Schmutz J."/>
            <person name="Rensing S.A."/>
        </authorList>
    </citation>
    <scope>NUCLEOTIDE SEQUENCE [LARGE SCALE GENOMIC DNA]</scope>
    <source>
        <strain evidence="3 4">cv. Gransden 2004</strain>
    </source>
</reference>
<dbReference type="Proteomes" id="UP000006727">
    <property type="component" value="Chromosome 5"/>
</dbReference>
<evidence type="ECO:0000256" key="1">
    <source>
        <dbReference type="SAM" id="SignalP"/>
    </source>
</evidence>
<organism evidence="2">
    <name type="scientific">Physcomitrium patens</name>
    <name type="common">Spreading-leaved earth moss</name>
    <name type="synonym">Physcomitrella patens</name>
    <dbReference type="NCBI Taxonomy" id="3218"/>
    <lineage>
        <taxon>Eukaryota</taxon>
        <taxon>Viridiplantae</taxon>
        <taxon>Streptophyta</taxon>
        <taxon>Embryophyta</taxon>
        <taxon>Bryophyta</taxon>
        <taxon>Bryophytina</taxon>
        <taxon>Bryopsida</taxon>
        <taxon>Funariidae</taxon>
        <taxon>Funariales</taxon>
        <taxon>Funariaceae</taxon>
        <taxon>Physcomitrium</taxon>
    </lineage>
</organism>
<evidence type="ECO:0008006" key="5">
    <source>
        <dbReference type="Google" id="ProtNLM"/>
    </source>
</evidence>
<dbReference type="Gramene" id="Pp3c5_15570V3.1">
    <property type="protein sequence ID" value="PAC:32955860.CDS.1"/>
    <property type="gene ID" value="Pp3c5_15570"/>
</dbReference>